<dbReference type="SUPFAM" id="SSF52172">
    <property type="entry name" value="CheY-like"/>
    <property type="match status" value="1"/>
</dbReference>
<dbReference type="InterPro" id="IPR020449">
    <property type="entry name" value="Tscrpt_reg_AraC-type_HTH"/>
</dbReference>
<dbReference type="PANTHER" id="PTHR43280">
    <property type="entry name" value="ARAC-FAMILY TRANSCRIPTIONAL REGULATOR"/>
    <property type="match status" value="1"/>
</dbReference>
<keyword evidence="2" id="KW-0238">DNA-binding</keyword>
<dbReference type="SUPFAM" id="SSF46689">
    <property type="entry name" value="Homeodomain-like"/>
    <property type="match status" value="2"/>
</dbReference>
<dbReference type="InterPro" id="IPR001789">
    <property type="entry name" value="Sig_transdc_resp-reg_receiver"/>
</dbReference>
<dbReference type="Gene3D" id="1.10.10.60">
    <property type="entry name" value="Homeodomain-like"/>
    <property type="match status" value="2"/>
</dbReference>
<keyword evidence="4" id="KW-0597">Phosphoprotein</keyword>
<proteinExistence type="predicted"/>
<dbReference type="GO" id="GO:0000160">
    <property type="term" value="P:phosphorelay signal transduction system"/>
    <property type="evidence" value="ECO:0007669"/>
    <property type="project" value="InterPro"/>
</dbReference>
<dbReference type="Pfam" id="PF00072">
    <property type="entry name" value="Response_reg"/>
    <property type="match status" value="1"/>
</dbReference>
<dbReference type="KEGG" id="nmk:CHR53_25510"/>
<dbReference type="Pfam" id="PF12833">
    <property type="entry name" value="HTH_18"/>
    <property type="match status" value="1"/>
</dbReference>
<dbReference type="PROSITE" id="PS00041">
    <property type="entry name" value="HTH_ARAC_FAMILY_1"/>
    <property type="match status" value="1"/>
</dbReference>
<dbReference type="InterPro" id="IPR011006">
    <property type="entry name" value="CheY-like_superfamily"/>
</dbReference>
<dbReference type="OrthoDB" id="9794370at2"/>
<keyword evidence="8" id="KW-1185">Reference proteome</keyword>
<dbReference type="AlphaFoldDB" id="A0A3Q9R1T6"/>
<dbReference type="SMART" id="SM00448">
    <property type="entry name" value="REC"/>
    <property type="match status" value="1"/>
</dbReference>
<dbReference type="PRINTS" id="PR00032">
    <property type="entry name" value="HTHARAC"/>
</dbReference>
<evidence type="ECO:0000259" key="5">
    <source>
        <dbReference type="PROSITE" id="PS01124"/>
    </source>
</evidence>
<name>A0A3Q9R1T6_9BACI</name>
<evidence type="ECO:0008006" key="9">
    <source>
        <dbReference type="Google" id="ProtNLM"/>
    </source>
</evidence>
<keyword evidence="1" id="KW-0805">Transcription regulation</keyword>
<dbReference type="GO" id="GO:0003700">
    <property type="term" value="F:DNA-binding transcription factor activity"/>
    <property type="evidence" value="ECO:0007669"/>
    <property type="project" value="InterPro"/>
</dbReference>
<dbReference type="RefSeq" id="WP_127489035.1">
    <property type="nucleotide sequence ID" value="NZ_CP022572.1"/>
</dbReference>
<dbReference type="InterPro" id="IPR018060">
    <property type="entry name" value="HTH_AraC"/>
</dbReference>
<protein>
    <recommendedName>
        <fullName evidence="9">DNA-binding response regulator</fullName>
    </recommendedName>
</protein>
<dbReference type="GO" id="GO:0043565">
    <property type="term" value="F:sequence-specific DNA binding"/>
    <property type="evidence" value="ECO:0007669"/>
    <property type="project" value="InterPro"/>
</dbReference>
<dbReference type="PROSITE" id="PS50110">
    <property type="entry name" value="RESPONSE_REGULATORY"/>
    <property type="match status" value="1"/>
</dbReference>
<dbReference type="Gene3D" id="3.40.50.2300">
    <property type="match status" value="1"/>
</dbReference>
<evidence type="ECO:0000259" key="6">
    <source>
        <dbReference type="PROSITE" id="PS50110"/>
    </source>
</evidence>
<evidence type="ECO:0000256" key="3">
    <source>
        <dbReference type="ARBA" id="ARBA00023163"/>
    </source>
</evidence>
<sequence length="510" mass="58883">MLKIVIVDDEMLERKALRKIIQDHLEQISIVGEAANGRIAIEVAEETKPDLILMDIKMPGIDGVEAVKQIRSIDPNIRFIMISAYDTFEYAKEVMRQGVKEYLLKPSSKQDLIAAIERVRAEIMAEKSSNQEIVKLKQQFDKALTLAQTKWVASLLYDQIQNIQFEDWSELLGFHVHAGYAVIFHFHAPENVIDNCYSILKMVVKEKANREVIVGNMENGQVPVLFFTKETMEKDKMQLHIRTIVHVFQHHVKKATLYAGIGHSYPSVQDLSKSFHEAAIAVHALLANKKQQYGFAPKQANPPLEAEASQIEKQLMESIRQGDLTQALYYFPQLVNNHRELEDNVKRAEEMFILAAHMLKELGIDYQRKGTFHDCQTNEALWQEAKLQLTRLVQFVHSWRNSHSKGVLVKAKEYIDAHYQDVLTLEEVAEYSELSPYYFSKIFKERLGISFIDYLTEVRIDHAKRALLNPKKSLKEICYLVGYKDPNYFSRVFKKHAGLSPSEYRKRAMP</sequence>
<dbReference type="Pfam" id="PF17853">
    <property type="entry name" value="GGDEF_2"/>
    <property type="match status" value="1"/>
</dbReference>
<accession>A0A3Q9R1T6</accession>
<dbReference type="PANTHER" id="PTHR43280:SF2">
    <property type="entry name" value="HTH-TYPE TRANSCRIPTIONAL REGULATOR EXSA"/>
    <property type="match status" value="1"/>
</dbReference>
<evidence type="ECO:0000313" key="8">
    <source>
        <dbReference type="Proteomes" id="UP000282892"/>
    </source>
</evidence>
<dbReference type="InterPro" id="IPR009057">
    <property type="entry name" value="Homeodomain-like_sf"/>
</dbReference>
<dbReference type="CDD" id="cd17536">
    <property type="entry name" value="REC_YesN-like"/>
    <property type="match status" value="1"/>
</dbReference>
<organism evidence="7 8">
    <name type="scientific">Neobacillus mesonae</name>
    <dbReference type="NCBI Taxonomy" id="1193713"/>
    <lineage>
        <taxon>Bacteria</taxon>
        <taxon>Bacillati</taxon>
        <taxon>Bacillota</taxon>
        <taxon>Bacilli</taxon>
        <taxon>Bacillales</taxon>
        <taxon>Bacillaceae</taxon>
        <taxon>Neobacillus</taxon>
    </lineage>
</organism>
<dbReference type="InterPro" id="IPR018062">
    <property type="entry name" value="HTH_AraC-typ_CS"/>
</dbReference>
<feature type="domain" description="Response regulatory" evidence="6">
    <location>
        <begin position="3"/>
        <end position="120"/>
    </location>
</feature>
<evidence type="ECO:0000256" key="4">
    <source>
        <dbReference type="PROSITE-ProRule" id="PRU00169"/>
    </source>
</evidence>
<keyword evidence="3" id="KW-0804">Transcription</keyword>
<dbReference type="InterPro" id="IPR041522">
    <property type="entry name" value="CdaR_GGDEF"/>
</dbReference>
<reference evidence="7 8" key="1">
    <citation type="submission" date="2017-07" db="EMBL/GenBank/DDBJ databases">
        <title>The complete genome sequence of Bacillus mesonae strain H20-5, an efficient strain improving plant abiotic stress resistance.</title>
        <authorList>
            <person name="Kim S.Y."/>
            <person name="Song H."/>
            <person name="Sang M.K."/>
            <person name="Weon H.-Y."/>
            <person name="Song J."/>
        </authorList>
    </citation>
    <scope>NUCLEOTIDE SEQUENCE [LARGE SCALE GENOMIC DNA]</scope>
    <source>
        <strain evidence="7 8">H20-5</strain>
    </source>
</reference>
<feature type="domain" description="HTH araC/xylS-type" evidence="5">
    <location>
        <begin position="409"/>
        <end position="507"/>
    </location>
</feature>
<dbReference type="STRING" id="1193713.GCA_001636315_02002"/>
<evidence type="ECO:0000256" key="2">
    <source>
        <dbReference type="ARBA" id="ARBA00023125"/>
    </source>
</evidence>
<dbReference type="EMBL" id="CP022572">
    <property type="protein sequence ID" value="AZU64323.1"/>
    <property type="molecule type" value="Genomic_DNA"/>
</dbReference>
<dbReference type="Proteomes" id="UP000282892">
    <property type="component" value="Chromosome"/>
</dbReference>
<dbReference type="PROSITE" id="PS01124">
    <property type="entry name" value="HTH_ARAC_FAMILY_2"/>
    <property type="match status" value="1"/>
</dbReference>
<evidence type="ECO:0000313" key="7">
    <source>
        <dbReference type="EMBL" id="AZU64323.1"/>
    </source>
</evidence>
<feature type="modified residue" description="4-aspartylphosphate" evidence="4">
    <location>
        <position position="55"/>
    </location>
</feature>
<dbReference type="SMART" id="SM00342">
    <property type="entry name" value="HTH_ARAC"/>
    <property type="match status" value="1"/>
</dbReference>
<gene>
    <name evidence="7" type="ORF">CHR53_25510</name>
</gene>
<evidence type="ECO:0000256" key="1">
    <source>
        <dbReference type="ARBA" id="ARBA00023015"/>
    </source>
</evidence>